<dbReference type="RefSeq" id="WP_184911019.1">
    <property type="nucleotide sequence ID" value="NZ_JACHJR010000001.1"/>
</dbReference>
<comment type="caution">
    <text evidence="2">The sequence shown here is derived from an EMBL/GenBank/DDBJ whole genome shotgun (WGS) entry which is preliminary data.</text>
</comment>
<sequence length="395" mass="42576">MRSPVRTARPLAAVLALAGLLVLLVAPAERAAAATAPASSCALAGTTGWTDEGHFTDRAQFQQPLGTKRVLTLFVDFADAPADGPTATYGTQLAPAADWMWKASYGRTWLAVTPLNRWLRMPQQSASYGFQRGISFEQHEVYVRDAVAAAEPYADFTQYDMVWIVPPKSASAISFTPTYVYDPTTAGVTADGTRIKWAVTFGQDMWYWGPRIADHETGHTFGLPDLYAFTGTEQHTYVGGWDVMGKVGGPAPQYVGWEGWKLGWIDDTQVACLPGPGWTNVDLNAVEYVGGTKIAVIRTSATTAYVAESRRAAYADPNPCSTGVLIYKVDTSVQTGYGPIRVVNGNPTATPPTGCTPLDMAAHRPGQSFTDWTARVQISVRSGGAYGDSIQISSW</sequence>
<name>A0A7W7WEI7_9ACTN</name>
<keyword evidence="1" id="KW-0732">Signal</keyword>
<evidence type="ECO:0000313" key="3">
    <source>
        <dbReference type="Proteomes" id="UP000573327"/>
    </source>
</evidence>
<dbReference type="SUPFAM" id="SSF55486">
    <property type="entry name" value="Metalloproteases ('zincins'), catalytic domain"/>
    <property type="match status" value="1"/>
</dbReference>
<dbReference type="Proteomes" id="UP000573327">
    <property type="component" value="Unassembled WGS sequence"/>
</dbReference>
<evidence type="ECO:0000256" key="1">
    <source>
        <dbReference type="SAM" id="SignalP"/>
    </source>
</evidence>
<keyword evidence="2" id="KW-0482">Metalloprotease</keyword>
<reference evidence="2 3" key="1">
    <citation type="submission" date="2020-08" db="EMBL/GenBank/DDBJ databases">
        <title>Sequencing the genomes of 1000 actinobacteria strains.</title>
        <authorList>
            <person name="Klenk H.-P."/>
        </authorList>
    </citation>
    <scope>NUCLEOTIDE SEQUENCE [LARGE SCALE GENOMIC DNA]</scope>
    <source>
        <strain evidence="2 3">DSM 44786</strain>
    </source>
</reference>
<gene>
    <name evidence="2" type="ORF">F4556_000352</name>
</gene>
<organism evidence="2 3">
    <name type="scientific">Kitasatospora gansuensis</name>
    <dbReference type="NCBI Taxonomy" id="258050"/>
    <lineage>
        <taxon>Bacteria</taxon>
        <taxon>Bacillati</taxon>
        <taxon>Actinomycetota</taxon>
        <taxon>Actinomycetes</taxon>
        <taxon>Kitasatosporales</taxon>
        <taxon>Streptomycetaceae</taxon>
        <taxon>Kitasatospora</taxon>
    </lineage>
</organism>
<protein>
    <submittedName>
        <fullName evidence="2">M6 family metalloprotease-like protein</fullName>
    </submittedName>
</protein>
<dbReference type="PANTHER" id="PTHR41775">
    <property type="entry name" value="SECRETED PROTEIN-RELATED"/>
    <property type="match status" value="1"/>
</dbReference>
<feature type="signal peptide" evidence="1">
    <location>
        <begin position="1"/>
        <end position="31"/>
    </location>
</feature>
<dbReference type="GO" id="GO:0008237">
    <property type="term" value="F:metallopeptidase activity"/>
    <property type="evidence" value="ECO:0007669"/>
    <property type="project" value="UniProtKB-KW"/>
</dbReference>
<dbReference type="GO" id="GO:0006508">
    <property type="term" value="P:proteolysis"/>
    <property type="evidence" value="ECO:0007669"/>
    <property type="project" value="UniProtKB-KW"/>
</dbReference>
<dbReference type="EMBL" id="JACHJR010000001">
    <property type="protein sequence ID" value="MBB4944817.1"/>
    <property type="molecule type" value="Genomic_DNA"/>
</dbReference>
<proteinExistence type="predicted"/>
<keyword evidence="3" id="KW-1185">Reference proteome</keyword>
<feature type="chain" id="PRO_5038886241" evidence="1">
    <location>
        <begin position="32"/>
        <end position="395"/>
    </location>
</feature>
<dbReference type="PANTHER" id="PTHR41775:SF1">
    <property type="entry name" value="PEPTIDASE M6-LIKE DOMAIN-CONTAINING PROTEIN"/>
    <property type="match status" value="1"/>
</dbReference>
<dbReference type="AlphaFoldDB" id="A0A7W7WEI7"/>
<evidence type="ECO:0000313" key="2">
    <source>
        <dbReference type="EMBL" id="MBB4944817.1"/>
    </source>
</evidence>
<accession>A0A7W7WEI7</accession>
<keyword evidence="2" id="KW-0645">Protease</keyword>
<keyword evidence="2" id="KW-0378">Hydrolase</keyword>